<organism evidence="6 7">
    <name type="scientific">Permianibacter aggregans</name>
    <dbReference type="NCBI Taxonomy" id="1510150"/>
    <lineage>
        <taxon>Bacteria</taxon>
        <taxon>Pseudomonadati</taxon>
        <taxon>Pseudomonadota</taxon>
        <taxon>Gammaproteobacteria</taxon>
        <taxon>Pseudomonadales</taxon>
        <taxon>Pseudomonadaceae</taxon>
        <taxon>Permianibacter</taxon>
    </lineage>
</organism>
<keyword evidence="3" id="KW-0012">Acyltransferase</keyword>
<comment type="caution">
    <text evidence="3">Lacks conserved residue(s) required for the propagation of feature annotation.</text>
</comment>
<dbReference type="GO" id="GO:0009092">
    <property type="term" value="P:homoserine metabolic process"/>
    <property type="evidence" value="ECO:0007669"/>
    <property type="project" value="TreeGrafter"/>
</dbReference>
<comment type="subcellular location">
    <subcellularLocation>
        <location evidence="3">Cytoplasm</location>
    </subcellularLocation>
</comment>
<dbReference type="OrthoDB" id="9800754at2"/>
<accession>A0A4R6UVF3</accession>
<dbReference type="InterPro" id="IPR008220">
    <property type="entry name" value="HAT_MetX-like"/>
</dbReference>
<dbReference type="Pfam" id="PF00561">
    <property type="entry name" value="Abhydrolase_1"/>
    <property type="match status" value="1"/>
</dbReference>
<dbReference type="InterPro" id="IPR029058">
    <property type="entry name" value="AB_hydrolase_fold"/>
</dbReference>
<feature type="active site" evidence="3 4">
    <location>
        <position position="308"/>
    </location>
</feature>
<protein>
    <recommendedName>
        <fullName evidence="3">Homoserine O-acetyltransferase</fullName>
        <shortName evidence="3">HAT</shortName>
        <ecNumber evidence="3">2.3.1.31</ecNumber>
    </recommendedName>
    <alternativeName>
        <fullName evidence="3">Homoserine transacetylase</fullName>
        <shortName evidence="3">HTA</shortName>
    </alternativeName>
</protein>
<keyword evidence="2 3" id="KW-0808">Transferase</keyword>
<feature type="binding site" evidence="3">
    <location>
        <position position="221"/>
    </location>
    <ligand>
        <name>substrate</name>
    </ligand>
</feature>
<feature type="active site" evidence="3 4">
    <location>
        <position position="337"/>
    </location>
</feature>
<dbReference type="Proteomes" id="UP000295375">
    <property type="component" value="Unassembled WGS sequence"/>
</dbReference>
<dbReference type="PIRSF" id="PIRSF000443">
    <property type="entry name" value="Homoser_Ac_trans"/>
    <property type="match status" value="1"/>
</dbReference>
<keyword evidence="1 3" id="KW-0028">Amino-acid biosynthesis</keyword>
<proteinExistence type="inferred from homology"/>
<feature type="active site" description="Nucleophile" evidence="3 4">
    <location>
        <position position="152"/>
    </location>
</feature>
<dbReference type="HAMAP" id="MF_00296">
    <property type="entry name" value="MetX_acyltransf"/>
    <property type="match status" value="1"/>
</dbReference>
<evidence type="ECO:0000256" key="3">
    <source>
        <dbReference type="HAMAP-Rule" id="MF_00296"/>
    </source>
</evidence>
<dbReference type="SUPFAM" id="SSF53474">
    <property type="entry name" value="alpha/beta-Hydrolases"/>
    <property type="match status" value="1"/>
</dbReference>
<dbReference type="GO" id="GO:0005737">
    <property type="term" value="C:cytoplasm"/>
    <property type="evidence" value="ECO:0007669"/>
    <property type="project" value="UniProtKB-SubCell"/>
</dbReference>
<evidence type="ECO:0000256" key="1">
    <source>
        <dbReference type="ARBA" id="ARBA00022605"/>
    </source>
</evidence>
<dbReference type="RefSeq" id="WP_133587297.1">
    <property type="nucleotide sequence ID" value="NZ_CP037953.1"/>
</dbReference>
<dbReference type="NCBIfam" id="TIGR01392">
    <property type="entry name" value="homoserO_Ac_trn"/>
    <property type="match status" value="1"/>
</dbReference>
<name>A0A4R6UVF3_9GAMM</name>
<dbReference type="NCBIfam" id="NF001209">
    <property type="entry name" value="PRK00175.1"/>
    <property type="match status" value="1"/>
</dbReference>
<dbReference type="UniPathway" id="UPA00051">
    <property type="reaction ID" value="UER00074"/>
</dbReference>
<feature type="domain" description="AB hydrolase-1" evidence="5">
    <location>
        <begin position="57"/>
        <end position="341"/>
    </location>
</feature>
<evidence type="ECO:0000313" key="7">
    <source>
        <dbReference type="Proteomes" id="UP000295375"/>
    </source>
</evidence>
<evidence type="ECO:0000259" key="5">
    <source>
        <dbReference type="Pfam" id="PF00561"/>
    </source>
</evidence>
<dbReference type="PANTHER" id="PTHR32268">
    <property type="entry name" value="HOMOSERINE O-ACETYLTRANSFERASE"/>
    <property type="match status" value="1"/>
</dbReference>
<feature type="binding site" evidence="3">
    <location>
        <position position="338"/>
    </location>
    <ligand>
        <name>substrate</name>
    </ligand>
</feature>
<dbReference type="Gene3D" id="3.40.50.1820">
    <property type="entry name" value="alpha/beta hydrolase"/>
    <property type="match status" value="1"/>
</dbReference>
<comment type="function">
    <text evidence="3">Transfers an acetyl group from acetyl-CoA to L-homoserine, forming acetyl-L-homoserine.</text>
</comment>
<reference evidence="6 7" key="1">
    <citation type="submission" date="2019-03" db="EMBL/GenBank/DDBJ databases">
        <title>Genomic Encyclopedia of Type Strains, Phase IV (KMG-IV): sequencing the most valuable type-strain genomes for metagenomic binning, comparative biology and taxonomic classification.</title>
        <authorList>
            <person name="Goeker M."/>
        </authorList>
    </citation>
    <scope>NUCLEOTIDE SEQUENCE [LARGE SCALE GENOMIC DNA]</scope>
    <source>
        <strain evidence="6 7">DSM 103792</strain>
    </source>
</reference>
<comment type="catalytic activity">
    <reaction evidence="3">
        <text>L-homoserine + acetyl-CoA = O-acetyl-L-homoserine + CoA</text>
        <dbReference type="Rhea" id="RHEA:13701"/>
        <dbReference type="ChEBI" id="CHEBI:57287"/>
        <dbReference type="ChEBI" id="CHEBI:57288"/>
        <dbReference type="ChEBI" id="CHEBI:57476"/>
        <dbReference type="ChEBI" id="CHEBI:57716"/>
        <dbReference type="EC" id="2.3.1.31"/>
    </reaction>
</comment>
<dbReference type="AlphaFoldDB" id="A0A4R6UVF3"/>
<dbReference type="GO" id="GO:0004414">
    <property type="term" value="F:homoserine O-acetyltransferase activity"/>
    <property type="evidence" value="ECO:0007669"/>
    <property type="project" value="UniProtKB-UniRule"/>
</dbReference>
<keyword evidence="3" id="KW-0963">Cytoplasm</keyword>
<comment type="subunit">
    <text evidence="3">Homodimer.</text>
</comment>
<keyword evidence="7" id="KW-1185">Reference proteome</keyword>
<comment type="pathway">
    <text evidence="3">Amino-acid biosynthesis; L-methionine biosynthesis via de novo pathway; O-acetyl-L-homoserine from L-homoserine: step 1/1.</text>
</comment>
<evidence type="ECO:0000313" key="6">
    <source>
        <dbReference type="EMBL" id="TDQ51368.1"/>
    </source>
</evidence>
<evidence type="ECO:0000256" key="4">
    <source>
        <dbReference type="PIRSR" id="PIRSR000443-1"/>
    </source>
</evidence>
<dbReference type="GO" id="GO:0009086">
    <property type="term" value="P:methionine biosynthetic process"/>
    <property type="evidence" value="ECO:0007669"/>
    <property type="project" value="UniProtKB-UniRule"/>
</dbReference>
<dbReference type="InterPro" id="IPR000073">
    <property type="entry name" value="AB_hydrolase_1"/>
</dbReference>
<keyword evidence="3" id="KW-0486">Methionine biosynthesis</keyword>
<sequence>MEAIATTTPLIHSRVPLHQDTQLWHSHAPLALDSGELLPEYELAWRCWGKLNSKRDNAVLVVHALSGSADLEAWWPELLGAGKPLDPEHDFVICINLLGSCYGSSGPLTLNPYNHRPWRSAFPRISVRDQVRTQSALIEHLGIQQLRIIGPSLGGMIALEWALLKPELVHSLTLIATTAAHSAQAIANSECQRAAIRLDPSFNNGDYPIEQQPQHGLALARRLAFIGYRCSEEFSERFGRVGGQQQSFSVLDYLSHQGEKFVRRFDANSYIRLTECMNSHDVGRGRGSTEAALQTISQPCLVLSLDSDQLYPPAEQQFLAEHLPNVQHRVIRSRYGHDGFLIETEAVAAVLTPFLRSTETHST</sequence>
<dbReference type="PANTHER" id="PTHR32268:SF11">
    <property type="entry name" value="HOMOSERINE O-ACETYLTRANSFERASE"/>
    <property type="match status" value="1"/>
</dbReference>
<evidence type="ECO:0000256" key="2">
    <source>
        <dbReference type="ARBA" id="ARBA00022679"/>
    </source>
</evidence>
<dbReference type="EC" id="2.3.1.31" evidence="3"/>
<comment type="caution">
    <text evidence="6">The sequence shown here is derived from an EMBL/GenBank/DDBJ whole genome shotgun (WGS) entry which is preliminary data.</text>
</comment>
<dbReference type="EMBL" id="SNYM01000001">
    <property type="protein sequence ID" value="TDQ51368.1"/>
    <property type="molecule type" value="Genomic_DNA"/>
</dbReference>
<gene>
    <name evidence="3" type="primary">metXA</name>
    <name evidence="6" type="ORF">EV696_101342</name>
</gene>
<comment type="similarity">
    <text evidence="3">Belongs to the AB hydrolase superfamily. MetX family.</text>
</comment>